<feature type="transmembrane region" description="Helical" evidence="6">
    <location>
        <begin position="199"/>
        <end position="220"/>
    </location>
</feature>
<dbReference type="InterPro" id="IPR037185">
    <property type="entry name" value="EmrE-like"/>
</dbReference>
<feature type="transmembrane region" description="Helical" evidence="6">
    <location>
        <begin position="82"/>
        <end position="104"/>
    </location>
</feature>
<evidence type="ECO:0000313" key="8">
    <source>
        <dbReference type="EMBL" id="KKN40433.1"/>
    </source>
</evidence>
<evidence type="ECO:0000256" key="2">
    <source>
        <dbReference type="ARBA" id="ARBA00022475"/>
    </source>
</evidence>
<dbReference type="Pfam" id="PF00892">
    <property type="entry name" value="EamA"/>
    <property type="match status" value="2"/>
</dbReference>
<sequence length="308" mass="33720">MTTDPTSSAILPNKNLLIGFFLAIFGTLLFSLKSIFIKFLYQQGLDANAVLVLRMVLALPIYLVILLWLLRSQTKPATLDFATLRSILVLGFLGYYLASLLDLMGLELISAQLERLSLFTYPFMVAMIGYFLFNEGLTRRLIFALIVTYSGLLVVMGQELQLTGNSVFEGVSLVLGSALSFALYVLLSRTFIKQLGSKLFTSIAMIASSIFGVLHGIVTIDITQLTITNAAWLWLSLLVIFSTVIPSFMMTEAIHRIGPAQSGVVGMLGPIFTIGLAVYLLGEPFTLTIALGVLLVIVGVMSLMLQKR</sequence>
<feature type="transmembrane region" description="Helical" evidence="6">
    <location>
        <begin position="116"/>
        <end position="133"/>
    </location>
</feature>
<keyword evidence="5 6" id="KW-0472">Membrane</keyword>
<keyword evidence="2" id="KW-1003">Cell membrane</keyword>
<evidence type="ECO:0000256" key="4">
    <source>
        <dbReference type="ARBA" id="ARBA00022989"/>
    </source>
</evidence>
<protein>
    <recommendedName>
        <fullName evidence="7">EamA domain-containing protein</fullName>
    </recommendedName>
</protein>
<dbReference type="GO" id="GO:0005886">
    <property type="term" value="C:plasma membrane"/>
    <property type="evidence" value="ECO:0007669"/>
    <property type="project" value="UniProtKB-SubCell"/>
</dbReference>
<feature type="transmembrane region" description="Helical" evidence="6">
    <location>
        <begin position="16"/>
        <end position="37"/>
    </location>
</feature>
<feature type="transmembrane region" description="Helical" evidence="6">
    <location>
        <begin position="287"/>
        <end position="305"/>
    </location>
</feature>
<comment type="subcellular location">
    <subcellularLocation>
        <location evidence="1">Cell membrane</location>
        <topology evidence="1">Multi-pass membrane protein</topology>
    </subcellularLocation>
</comment>
<proteinExistence type="predicted"/>
<dbReference type="AlphaFoldDB" id="A0A0F9TG62"/>
<feature type="transmembrane region" description="Helical" evidence="6">
    <location>
        <begin position="232"/>
        <end position="251"/>
    </location>
</feature>
<evidence type="ECO:0000256" key="3">
    <source>
        <dbReference type="ARBA" id="ARBA00022692"/>
    </source>
</evidence>
<evidence type="ECO:0000259" key="7">
    <source>
        <dbReference type="Pfam" id="PF00892"/>
    </source>
</evidence>
<dbReference type="InterPro" id="IPR000620">
    <property type="entry name" value="EamA_dom"/>
</dbReference>
<keyword evidence="3 6" id="KW-0812">Transmembrane</keyword>
<evidence type="ECO:0000256" key="1">
    <source>
        <dbReference type="ARBA" id="ARBA00004651"/>
    </source>
</evidence>
<gene>
    <name evidence="8" type="ORF">LCGC14_0733280</name>
</gene>
<dbReference type="PANTHER" id="PTHR32322:SF18">
    <property type="entry name" value="S-ADENOSYLMETHIONINE_S-ADENOSYLHOMOCYSTEINE TRANSPORTER"/>
    <property type="match status" value="1"/>
</dbReference>
<feature type="transmembrane region" description="Helical" evidence="6">
    <location>
        <begin position="49"/>
        <end position="70"/>
    </location>
</feature>
<feature type="transmembrane region" description="Helical" evidence="6">
    <location>
        <begin position="263"/>
        <end position="281"/>
    </location>
</feature>
<dbReference type="PANTHER" id="PTHR32322">
    <property type="entry name" value="INNER MEMBRANE TRANSPORTER"/>
    <property type="match status" value="1"/>
</dbReference>
<dbReference type="SUPFAM" id="SSF103481">
    <property type="entry name" value="Multidrug resistance efflux transporter EmrE"/>
    <property type="match status" value="2"/>
</dbReference>
<dbReference type="InterPro" id="IPR050638">
    <property type="entry name" value="AA-Vitamin_Transporters"/>
</dbReference>
<reference evidence="8" key="1">
    <citation type="journal article" date="2015" name="Nature">
        <title>Complex archaea that bridge the gap between prokaryotes and eukaryotes.</title>
        <authorList>
            <person name="Spang A."/>
            <person name="Saw J.H."/>
            <person name="Jorgensen S.L."/>
            <person name="Zaremba-Niedzwiedzka K."/>
            <person name="Martijn J."/>
            <person name="Lind A.E."/>
            <person name="van Eijk R."/>
            <person name="Schleper C."/>
            <person name="Guy L."/>
            <person name="Ettema T.J."/>
        </authorList>
    </citation>
    <scope>NUCLEOTIDE SEQUENCE</scope>
</reference>
<evidence type="ECO:0000256" key="5">
    <source>
        <dbReference type="ARBA" id="ARBA00023136"/>
    </source>
</evidence>
<feature type="domain" description="EamA" evidence="7">
    <location>
        <begin position="170"/>
        <end position="303"/>
    </location>
</feature>
<dbReference type="EMBL" id="LAZR01001705">
    <property type="protein sequence ID" value="KKN40433.1"/>
    <property type="molecule type" value="Genomic_DNA"/>
</dbReference>
<keyword evidence="4 6" id="KW-1133">Transmembrane helix</keyword>
<feature type="domain" description="EamA" evidence="7">
    <location>
        <begin position="18"/>
        <end position="156"/>
    </location>
</feature>
<name>A0A0F9TG62_9ZZZZ</name>
<feature type="transmembrane region" description="Helical" evidence="6">
    <location>
        <begin position="170"/>
        <end position="187"/>
    </location>
</feature>
<evidence type="ECO:0000256" key="6">
    <source>
        <dbReference type="SAM" id="Phobius"/>
    </source>
</evidence>
<organism evidence="8">
    <name type="scientific">marine sediment metagenome</name>
    <dbReference type="NCBI Taxonomy" id="412755"/>
    <lineage>
        <taxon>unclassified sequences</taxon>
        <taxon>metagenomes</taxon>
        <taxon>ecological metagenomes</taxon>
    </lineage>
</organism>
<accession>A0A0F9TG62</accession>
<comment type="caution">
    <text evidence="8">The sequence shown here is derived from an EMBL/GenBank/DDBJ whole genome shotgun (WGS) entry which is preliminary data.</text>
</comment>